<dbReference type="EMBL" id="JAIWYP010000001">
    <property type="protein sequence ID" value="KAH3885703.1"/>
    <property type="molecule type" value="Genomic_DNA"/>
</dbReference>
<dbReference type="PANTHER" id="PTHR10656">
    <property type="entry name" value="CELL FATE DETERMINING PROTEIN MAB21-RELATED"/>
    <property type="match status" value="1"/>
</dbReference>
<evidence type="ECO:0000313" key="2">
    <source>
        <dbReference type="EMBL" id="KAH3885703.1"/>
    </source>
</evidence>
<evidence type="ECO:0000313" key="3">
    <source>
        <dbReference type="Proteomes" id="UP000828390"/>
    </source>
</evidence>
<name>A0A9D4S0C7_DREPO</name>
<dbReference type="SMART" id="SM01265">
    <property type="entry name" value="Mab-21"/>
    <property type="match status" value="1"/>
</dbReference>
<proteinExistence type="predicted"/>
<dbReference type="Pfam" id="PF20266">
    <property type="entry name" value="Mab-21_C"/>
    <property type="match status" value="1"/>
</dbReference>
<dbReference type="PANTHER" id="PTHR10656:SF69">
    <property type="entry name" value="MAB-21-LIKE HHH_H2TH-LIKE DOMAIN-CONTAINING PROTEIN"/>
    <property type="match status" value="1"/>
</dbReference>
<feature type="domain" description="Mab-21-like HhH/H2TH-like" evidence="1">
    <location>
        <begin position="238"/>
        <end position="324"/>
    </location>
</feature>
<gene>
    <name evidence="2" type="ORF">DPMN_009699</name>
</gene>
<dbReference type="Gene3D" id="1.10.1410.40">
    <property type="match status" value="1"/>
</dbReference>
<dbReference type="InterPro" id="IPR046906">
    <property type="entry name" value="Mab-21_HhH/H2TH-like"/>
</dbReference>
<reference evidence="2" key="1">
    <citation type="journal article" date="2019" name="bioRxiv">
        <title>The Genome of the Zebra Mussel, Dreissena polymorpha: A Resource for Invasive Species Research.</title>
        <authorList>
            <person name="McCartney M.A."/>
            <person name="Auch B."/>
            <person name="Kono T."/>
            <person name="Mallez S."/>
            <person name="Zhang Y."/>
            <person name="Obille A."/>
            <person name="Becker A."/>
            <person name="Abrahante J.E."/>
            <person name="Garbe J."/>
            <person name="Badalamenti J.P."/>
            <person name="Herman A."/>
            <person name="Mangelson H."/>
            <person name="Liachko I."/>
            <person name="Sullivan S."/>
            <person name="Sone E.D."/>
            <person name="Koren S."/>
            <person name="Silverstein K.A.T."/>
            <person name="Beckman K.B."/>
            <person name="Gohl D.M."/>
        </authorList>
    </citation>
    <scope>NUCLEOTIDE SEQUENCE</scope>
    <source>
        <strain evidence="2">Duluth1</strain>
        <tissue evidence="2">Whole animal</tissue>
    </source>
</reference>
<comment type="caution">
    <text evidence="2">The sequence shown here is derived from an EMBL/GenBank/DDBJ whole genome shotgun (WGS) entry which is preliminary data.</text>
</comment>
<keyword evidence="3" id="KW-1185">Reference proteome</keyword>
<sequence>MSWLGYGRQIRQARRDAYREFERIITAQSCGPVMLIITGSKAEGLTRYMGSDTDVMPVHSNIICIEDDVNADNSPREITVLTSYSRMSYPGHCRLLLERRGTTTYRAVTDALCDDGYGKELLSSDLYVHYCSKVRLAEDIVKHDRAGPSTPITMSGGLNIDVVHALRYYCPNILSQWAARPRYWPLPEVVQKVLSLGTFLTPVRFKGSEYQHIEWRVCFNAGEIELVNNLNDTQIKLYVLLKMIKNDVLKPRKKEVSSYTLKNIVFWIAENNPQSLFHEKSMLYWLHEGLSALRVALFTRELPYYMIPDRNIMAASGLEEEQQSTWISTITEMMNKGAKIILRLPKIQQALIAHPEPFRWFNCRKMEFDLLYLAQMNRVELCRDES</sequence>
<accession>A0A9D4S0C7</accession>
<organism evidence="2 3">
    <name type="scientific">Dreissena polymorpha</name>
    <name type="common">Zebra mussel</name>
    <name type="synonym">Mytilus polymorpha</name>
    <dbReference type="NCBI Taxonomy" id="45954"/>
    <lineage>
        <taxon>Eukaryota</taxon>
        <taxon>Metazoa</taxon>
        <taxon>Spiralia</taxon>
        <taxon>Lophotrochozoa</taxon>
        <taxon>Mollusca</taxon>
        <taxon>Bivalvia</taxon>
        <taxon>Autobranchia</taxon>
        <taxon>Heteroconchia</taxon>
        <taxon>Euheterodonta</taxon>
        <taxon>Imparidentia</taxon>
        <taxon>Neoheterodontei</taxon>
        <taxon>Myida</taxon>
        <taxon>Dreissenoidea</taxon>
        <taxon>Dreissenidae</taxon>
        <taxon>Dreissena</taxon>
    </lineage>
</organism>
<protein>
    <recommendedName>
        <fullName evidence="1">Mab-21-like HhH/H2TH-like domain-containing protein</fullName>
    </recommendedName>
</protein>
<dbReference type="Proteomes" id="UP000828390">
    <property type="component" value="Unassembled WGS sequence"/>
</dbReference>
<evidence type="ECO:0000259" key="1">
    <source>
        <dbReference type="Pfam" id="PF20266"/>
    </source>
</evidence>
<reference evidence="2" key="2">
    <citation type="submission" date="2020-11" db="EMBL/GenBank/DDBJ databases">
        <authorList>
            <person name="McCartney M.A."/>
            <person name="Auch B."/>
            <person name="Kono T."/>
            <person name="Mallez S."/>
            <person name="Becker A."/>
            <person name="Gohl D.M."/>
            <person name="Silverstein K.A.T."/>
            <person name="Koren S."/>
            <person name="Bechman K.B."/>
            <person name="Herman A."/>
            <person name="Abrahante J.E."/>
            <person name="Garbe J."/>
        </authorList>
    </citation>
    <scope>NUCLEOTIDE SEQUENCE</scope>
    <source>
        <strain evidence="2">Duluth1</strain>
        <tissue evidence="2">Whole animal</tissue>
    </source>
</reference>
<dbReference type="AlphaFoldDB" id="A0A9D4S0C7"/>
<dbReference type="InterPro" id="IPR024810">
    <property type="entry name" value="MAB21L/cGLR"/>
</dbReference>